<feature type="domain" description="THAP-type" evidence="7">
    <location>
        <begin position="24"/>
        <end position="101"/>
    </location>
</feature>
<evidence type="ECO:0000256" key="3">
    <source>
        <dbReference type="ARBA" id="ARBA00022771"/>
    </source>
</evidence>
<dbReference type="Pfam" id="PF13359">
    <property type="entry name" value="DDE_Tnp_4"/>
    <property type="match status" value="1"/>
</dbReference>
<evidence type="ECO:0000259" key="8">
    <source>
        <dbReference type="Pfam" id="PF13359"/>
    </source>
</evidence>
<organism evidence="10 11">
    <name type="scientific">Clytia hemisphaerica</name>
    <dbReference type="NCBI Taxonomy" id="252671"/>
    <lineage>
        <taxon>Eukaryota</taxon>
        <taxon>Metazoa</taxon>
        <taxon>Cnidaria</taxon>
        <taxon>Hydrozoa</taxon>
        <taxon>Hydroidolina</taxon>
        <taxon>Leptothecata</taxon>
        <taxon>Obeliida</taxon>
        <taxon>Clytiidae</taxon>
        <taxon>Clytia</taxon>
    </lineage>
</organism>
<evidence type="ECO:0000313" key="11">
    <source>
        <dbReference type="Proteomes" id="UP000594262"/>
    </source>
</evidence>
<evidence type="ECO:0000256" key="5">
    <source>
        <dbReference type="ARBA" id="ARBA00023125"/>
    </source>
</evidence>
<protein>
    <recommendedName>
        <fullName evidence="12">THAP-type domain-containing protein</fullName>
    </recommendedName>
</protein>
<evidence type="ECO:0000256" key="4">
    <source>
        <dbReference type="ARBA" id="ARBA00022833"/>
    </source>
</evidence>
<dbReference type="InterPro" id="IPR027806">
    <property type="entry name" value="HARBI1_dom"/>
</dbReference>
<name>A0A7M6DM57_9CNID</name>
<evidence type="ECO:0000313" key="10">
    <source>
        <dbReference type="EnsemblMetazoa" id="CLYHEMP015732.1"/>
    </source>
</evidence>
<evidence type="ECO:0000259" key="9">
    <source>
        <dbReference type="Pfam" id="PF13613"/>
    </source>
</evidence>
<dbReference type="GO" id="GO:0003677">
    <property type="term" value="F:DNA binding"/>
    <property type="evidence" value="ECO:0007669"/>
    <property type="project" value="UniProtKB-KW"/>
</dbReference>
<dbReference type="AlphaFoldDB" id="A0A7M6DM57"/>
<dbReference type="PANTHER" id="PTHR23080">
    <property type="entry name" value="THAP DOMAIN PROTEIN"/>
    <property type="match status" value="1"/>
</dbReference>
<dbReference type="SUPFAM" id="SSF57716">
    <property type="entry name" value="Glucocorticoid receptor-like (DNA-binding domain)"/>
    <property type="match status" value="1"/>
</dbReference>
<dbReference type="Proteomes" id="UP000594262">
    <property type="component" value="Unplaced"/>
</dbReference>
<keyword evidence="2" id="KW-0479">Metal-binding</keyword>
<feature type="domain" description="DDE Tnp4" evidence="8">
    <location>
        <begin position="402"/>
        <end position="561"/>
    </location>
</feature>
<dbReference type="Pfam" id="PF13613">
    <property type="entry name" value="HTH_Tnp_4"/>
    <property type="match status" value="1"/>
</dbReference>
<keyword evidence="4" id="KW-0862">Zinc</keyword>
<feature type="compositionally biased region" description="Polar residues" evidence="6">
    <location>
        <begin position="174"/>
        <end position="186"/>
    </location>
</feature>
<evidence type="ECO:0000259" key="7">
    <source>
        <dbReference type="Pfam" id="PF05485"/>
    </source>
</evidence>
<dbReference type="InterPro" id="IPR027805">
    <property type="entry name" value="Transposase_HTH_dom"/>
</dbReference>
<evidence type="ECO:0000256" key="1">
    <source>
        <dbReference type="ARBA" id="ARBA00001968"/>
    </source>
</evidence>
<sequence>SVKKTNMAVEISSTTVVKGANKHCCWGICKHDSRYPDRLPPGTFFISFPKVGKLKDSQTEWQKGKERGKTEKAKRWIHACGRKGFTISNITKSTYICSKHFIGGNGPTEENPDPIKATLSEAEVEKKLSGKRKAPKQREPLPSKPVAVKRKKESNIEVTFECNTANEPLDSTEAGPSTSSNQNEENQKQTLIISVDAYCSTDVVNPPDTVDKSTQTEADKLAKSTQTEADKLAISGRIEIVTLKNEIAVLKSRIESSNDHSECNPMSMNVILKSEEKTKYFIGLSRKHFWSLYNFLGDAKFNLTYWNSSYSRNSSTRKFSIPIPNQLFITLLRLRRGFNLYTMAHFYSVSETTISTIFNTWIMFLFHHFKSLGNDILFPERQVFKKTLPKVFRPFKNVRASIDCTELKCEAPRDYKRQGNMYSNYKSHCTFKCLIAVNPNGAACFVSDLFEGSINDVDIFQKCGILQQVNFQDSFLVDKGFTVQHLLLPKQASIFIPPFLGKRERFTKEEVLLCKRIAKARIHVERFNERLKRFRLLDGIIQLSLTPIASQLVFVGSMLVNFQHFLCK</sequence>
<feature type="domain" description="Transposase Helix-turn-helix" evidence="9">
    <location>
        <begin position="322"/>
        <end position="370"/>
    </location>
</feature>
<comment type="cofactor">
    <cofactor evidence="1">
        <name>a divalent metal cation</name>
        <dbReference type="ChEBI" id="CHEBI:60240"/>
    </cofactor>
</comment>
<evidence type="ECO:0008006" key="12">
    <source>
        <dbReference type="Google" id="ProtNLM"/>
    </source>
</evidence>
<evidence type="ECO:0000256" key="2">
    <source>
        <dbReference type="ARBA" id="ARBA00022723"/>
    </source>
</evidence>
<dbReference type="OrthoDB" id="5974581at2759"/>
<reference evidence="10" key="1">
    <citation type="submission" date="2021-01" db="UniProtKB">
        <authorList>
            <consortium name="EnsemblMetazoa"/>
        </authorList>
    </citation>
    <scope>IDENTIFICATION</scope>
</reference>
<keyword evidence="11" id="KW-1185">Reference proteome</keyword>
<keyword evidence="3" id="KW-0863">Zinc-finger</keyword>
<feature type="region of interest" description="Disordered" evidence="6">
    <location>
        <begin position="124"/>
        <end position="186"/>
    </location>
</feature>
<dbReference type="EnsemblMetazoa" id="CLYHEMT015732.1">
    <property type="protein sequence ID" value="CLYHEMP015732.1"/>
    <property type="gene ID" value="CLYHEMG015732"/>
</dbReference>
<dbReference type="Pfam" id="PF05485">
    <property type="entry name" value="THAP"/>
    <property type="match status" value="1"/>
</dbReference>
<evidence type="ECO:0000256" key="6">
    <source>
        <dbReference type="SAM" id="MobiDB-lite"/>
    </source>
</evidence>
<keyword evidence="5" id="KW-0238">DNA-binding</keyword>
<dbReference type="PANTHER" id="PTHR23080:SF141">
    <property type="entry name" value="TRANSPOSASE HELIX-TURN-HELIX DOMAIN-CONTAINING PROTEIN"/>
    <property type="match status" value="1"/>
</dbReference>
<proteinExistence type="predicted"/>
<accession>A0A7M6DM57</accession>
<dbReference type="GO" id="GO:0008270">
    <property type="term" value="F:zinc ion binding"/>
    <property type="evidence" value="ECO:0007669"/>
    <property type="project" value="UniProtKB-KW"/>
</dbReference>
<dbReference type="InterPro" id="IPR006612">
    <property type="entry name" value="THAP_Znf"/>
</dbReference>